<name>A0A7W9Z034_9HYPH</name>
<sequence>MVEHGDIVHQERRVVRVVTPLRSTP</sequence>
<organism evidence="1 2">
    <name type="scientific">Pseudorhizobium flavum</name>
    <dbReference type="NCBI Taxonomy" id="1335061"/>
    <lineage>
        <taxon>Bacteria</taxon>
        <taxon>Pseudomonadati</taxon>
        <taxon>Pseudomonadota</taxon>
        <taxon>Alphaproteobacteria</taxon>
        <taxon>Hyphomicrobiales</taxon>
        <taxon>Rhizobiaceae</taxon>
        <taxon>Rhizobium/Agrobacterium group</taxon>
        <taxon>Pseudorhizobium</taxon>
    </lineage>
</organism>
<dbReference type="EMBL" id="JACHEJ010000011">
    <property type="protein sequence ID" value="MBB6181572.1"/>
    <property type="molecule type" value="Genomic_DNA"/>
</dbReference>
<gene>
    <name evidence="1" type="ORF">HNQ75_003560</name>
</gene>
<protein>
    <submittedName>
        <fullName evidence="1">Uncharacterized protein</fullName>
    </submittedName>
</protein>
<proteinExistence type="predicted"/>
<keyword evidence="2" id="KW-1185">Reference proteome</keyword>
<dbReference type="Proteomes" id="UP000535501">
    <property type="component" value="Unassembled WGS sequence"/>
</dbReference>
<evidence type="ECO:0000313" key="1">
    <source>
        <dbReference type="EMBL" id="MBB6181572.1"/>
    </source>
</evidence>
<dbReference type="AlphaFoldDB" id="A0A7W9Z034"/>
<comment type="caution">
    <text evidence="1">The sequence shown here is derived from an EMBL/GenBank/DDBJ whole genome shotgun (WGS) entry which is preliminary data.</text>
</comment>
<evidence type="ECO:0000313" key="2">
    <source>
        <dbReference type="Proteomes" id="UP000535501"/>
    </source>
</evidence>
<reference evidence="1 2" key="1">
    <citation type="submission" date="2020-08" db="EMBL/GenBank/DDBJ databases">
        <title>Genomic Encyclopedia of Type Strains, Phase IV (KMG-IV): sequencing the most valuable type-strain genomes for metagenomic binning, comparative biology and taxonomic classification.</title>
        <authorList>
            <person name="Goeker M."/>
        </authorList>
    </citation>
    <scope>NUCLEOTIDE SEQUENCE [LARGE SCALE GENOMIC DNA]</scope>
    <source>
        <strain evidence="1 2">DSM 102134</strain>
    </source>
</reference>
<accession>A0A7W9Z034</accession>